<proteinExistence type="predicted"/>
<comment type="caution">
    <text evidence="4">The sequence shown here is derived from an EMBL/GenBank/DDBJ whole genome shotgun (WGS) entry which is preliminary data.</text>
</comment>
<dbReference type="AlphaFoldDB" id="A0AA40SKW8"/>
<dbReference type="Gene3D" id="2.130.10.130">
    <property type="entry name" value="Integrin alpha, N-terminal"/>
    <property type="match status" value="2"/>
</dbReference>
<evidence type="ECO:0000256" key="3">
    <source>
        <dbReference type="ARBA" id="ARBA00023180"/>
    </source>
</evidence>
<organism evidence="4 5">
    <name type="scientific">Streptomyces calvus</name>
    <dbReference type="NCBI Taxonomy" id="67282"/>
    <lineage>
        <taxon>Bacteria</taxon>
        <taxon>Bacillati</taxon>
        <taxon>Actinomycetota</taxon>
        <taxon>Actinomycetes</taxon>
        <taxon>Kitasatosporales</taxon>
        <taxon>Streptomycetaceae</taxon>
        <taxon>Streptomyces</taxon>
    </lineage>
</organism>
<dbReference type="SMART" id="SM00191">
    <property type="entry name" value="Int_alpha"/>
    <property type="match status" value="4"/>
</dbReference>
<dbReference type="RefSeq" id="WP_142193660.1">
    <property type="nucleotide sequence ID" value="NZ_BMSU01000039.1"/>
</dbReference>
<dbReference type="PANTHER" id="PTHR36220:SF1">
    <property type="entry name" value="GAMMA TUBULIN COMPLEX COMPONENT C-TERMINAL DOMAIN-CONTAINING PROTEIN"/>
    <property type="match status" value="1"/>
</dbReference>
<dbReference type="Proteomes" id="UP000530412">
    <property type="component" value="Unassembled WGS sequence"/>
</dbReference>
<name>A0AA40SKW8_9ACTN</name>
<protein>
    <submittedName>
        <fullName evidence="4">Uncharacterized protein</fullName>
    </submittedName>
</protein>
<evidence type="ECO:0000256" key="2">
    <source>
        <dbReference type="ARBA" id="ARBA00022737"/>
    </source>
</evidence>
<dbReference type="InterPro" id="IPR028994">
    <property type="entry name" value="Integrin_alpha_N"/>
</dbReference>
<dbReference type="Pfam" id="PF01839">
    <property type="entry name" value="FG-GAP"/>
    <property type="match status" value="1"/>
</dbReference>
<keyword evidence="1" id="KW-0732">Signal</keyword>
<gene>
    <name evidence="4" type="ORF">FHS33_006854</name>
</gene>
<keyword evidence="3" id="KW-0325">Glycoprotein</keyword>
<sequence length="476" mass="47798">MGQETDFNGDGVRDIAVADPEAAVSGLGEAGVVHIVYGGGKGVTSISQDTPDIPGAAEKGDRYGHTLATYDHNKDGCTDLVVGIPYEDIEDKADAGLVQILYGAPGGLTTGPAVLEFLQGKGEGNIGSTAAEAGDWFGHAVAAGATSSGEPYLVIGVPGEDVGAVVDSGMAHYLRGSTNAGFTQNTAGVSGDAEENDRFGYAVAASPNHIGVGSPGEAIEDRTFSGGLQFLEHALNSGGIPTPLAGVEQDSPGINGAAETGDQLGTALAAVPYRPSGASSANETLFAVGVPGEDLATGEDAGRVVTLRVTGSGDVTQTADINQSYAAIDDVGEDGDYFGQHLTAVNTAPGSTGTAQTVLLAVGAPGEDTETADARDAGAVQIFPMVGEPGSGDVWLEKGRLGLPGQPGPQEYLGVGLTADRQRLHLGVPYGPGSERGVYGVLWTSLLSGLPDTVSTVRPGQDGVPAGGRAFGAVVR</sequence>
<dbReference type="InterPro" id="IPR013519">
    <property type="entry name" value="Int_alpha_beta-p"/>
</dbReference>
<reference evidence="4 5" key="1">
    <citation type="submission" date="2020-08" db="EMBL/GenBank/DDBJ databases">
        <title>Genomic Encyclopedia of Type Strains, Phase III (KMG-III): the genomes of soil and plant-associated and newly described type strains.</title>
        <authorList>
            <person name="Whitman W."/>
        </authorList>
    </citation>
    <scope>NUCLEOTIDE SEQUENCE [LARGE SCALE GENOMIC DNA]</scope>
    <source>
        <strain evidence="4 5">CECT 3271</strain>
    </source>
</reference>
<dbReference type="SUPFAM" id="SSF69318">
    <property type="entry name" value="Integrin alpha N-terminal domain"/>
    <property type="match status" value="1"/>
</dbReference>
<evidence type="ECO:0000313" key="5">
    <source>
        <dbReference type="Proteomes" id="UP000530412"/>
    </source>
</evidence>
<dbReference type="InterPro" id="IPR013517">
    <property type="entry name" value="FG-GAP"/>
</dbReference>
<dbReference type="PANTHER" id="PTHR36220">
    <property type="entry name" value="UNNAMED PRODUCT"/>
    <property type="match status" value="1"/>
</dbReference>
<evidence type="ECO:0000313" key="4">
    <source>
        <dbReference type="EMBL" id="MBA8948381.1"/>
    </source>
</evidence>
<evidence type="ECO:0000256" key="1">
    <source>
        <dbReference type="ARBA" id="ARBA00022729"/>
    </source>
</evidence>
<accession>A0AA40SKW8</accession>
<dbReference type="EMBL" id="JACJIE010000035">
    <property type="protein sequence ID" value="MBA8948381.1"/>
    <property type="molecule type" value="Genomic_DNA"/>
</dbReference>
<keyword evidence="2" id="KW-0677">Repeat</keyword>